<keyword evidence="5 10" id="KW-0769">Symport</keyword>
<dbReference type="GeneID" id="115631508"/>
<dbReference type="InterPro" id="IPR037272">
    <property type="entry name" value="SNS_sf"/>
</dbReference>
<dbReference type="PROSITE" id="PS00610">
    <property type="entry name" value="NA_NEUROTRAN_SYMP_1"/>
    <property type="match status" value="1"/>
</dbReference>
<evidence type="ECO:0000256" key="10">
    <source>
        <dbReference type="RuleBase" id="RU003732"/>
    </source>
</evidence>
<feature type="disulfide bond" evidence="9">
    <location>
        <begin position="145"/>
        <end position="154"/>
    </location>
</feature>
<feature type="binding site" evidence="8">
    <location>
        <position position="376"/>
    </location>
    <ligand>
        <name>Na(+)</name>
        <dbReference type="ChEBI" id="CHEBI:29101"/>
        <label>1</label>
    </ligand>
</feature>
<reference evidence="13" key="1">
    <citation type="submission" date="2025-08" db="UniProtKB">
        <authorList>
            <consortium name="RefSeq"/>
        </authorList>
    </citation>
    <scope>IDENTIFICATION</scope>
    <source>
        <strain evidence="13">11010-0011.00</strain>
        <tissue evidence="13">Whole body</tissue>
    </source>
</reference>
<feature type="transmembrane region" description="Helical" evidence="11">
    <location>
        <begin position="406"/>
        <end position="429"/>
    </location>
</feature>
<dbReference type="Proteomes" id="UP000504634">
    <property type="component" value="Unplaced"/>
</dbReference>
<feature type="transmembrane region" description="Helical" evidence="11">
    <location>
        <begin position="305"/>
        <end position="329"/>
    </location>
</feature>
<evidence type="ECO:0000256" key="7">
    <source>
        <dbReference type="ARBA" id="ARBA00023136"/>
    </source>
</evidence>
<feature type="binding site" evidence="8">
    <location>
        <position position="380"/>
    </location>
    <ligand>
        <name>Na(+)</name>
        <dbReference type="ChEBI" id="CHEBI:29101"/>
        <label>1</label>
    </ligand>
</feature>
<organism evidence="12 13">
    <name type="scientific">Drosophila lebanonensis</name>
    <name type="common">Fruit fly</name>
    <name type="synonym">Scaptodrosophila lebanonensis</name>
    <dbReference type="NCBI Taxonomy" id="7225"/>
    <lineage>
        <taxon>Eukaryota</taxon>
        <taxon>Metazoa</taxon>
        <taxon>Ecdysozoa</taxon>
        <taxon>Arthropoda</taxon>
        <taxon>Hexapoda</taxon>
        <taxon>Insecta</taxon>
        <taxon>Pterygota</taxon>
        <taxon>Neoptera</taxon>
        <taxon>Endopterygota</taxon>
        <taxon>Diptera</taxon>
        <taxon>Brachycera</taxon>
        <taxon>Muscomorpha</taxon>
        <taxon>Ephydroidea</taxon>
        <taxon>Drosophilidae</taxon>
        <taxon>Scaptodrosophila</taxon>
    </lineage>
</organism>
<feature type="transmembrane region" description="Helical" evidence="11">
    <location>
        <begin position="64"/>
        <end position="85"/>
    </location>
</feature>
<evidence type="ECO:0000313" key="12">
    <source>
        <dbReference type="Proteomes" id="UP000504634"/>
    </source>
</evidence>
<evidence type="ECO:0000256" key="8">
    <source>
        <dbReference type="PIRSR" id="PIRSR600175-1"/>
    </source>
</evidence>
<dbReference type="PRINTS" id="PR00176">
    <property type="entry name" value="NANEUSMPORT"/>
</dbReference>
<evidence type="ECO:0000256" key="3">
    <source>
        <dbReference type="ARBA" id="ARBA00022448"/>
    </source>
</evidence>
<keyword evidence="4 10" id="KW-0812">Transmembrane</keyword>
<evidence type="ECO:0000313" key="13">
    <source>
        <dbReference type="RefSeq" id="XP_030384133.1"/>
    </source>
</evidence>
<keyword evidence="12" id="KW-1185">Reference proteome</keyword>
<feature type="binding site" evidence="8">
    <location>
        <position position="379"/>
    </location>
    <ligand>
        <name>Na(+)</name>
        <dbReference type="ChEBI" id="CHEBI:29101"/>
        <label>1</label>
    </ligand>
</feature>
<evidence type="ECO:0000256" key="11">
    <source>
        <dbReference type="SAM" id="Phobius"/>
    </source>
</evidence>
<feature type="transmembrane region" description="Helical" evidence="11">
    <location>
        <begin position="229"/>
        <end position="252"/>
    </location>
</feature>
<name>A0A6J2U9D3_DROLE</name>
<dbReference type="PANTHER" id="PTHR11616:SF241">
    <property type="entry name" value="SODIUM- AND CHLORIDE-DEPENDENT GLYCINE TRANSPORTER 2"/>
    <property type="match status" value="1"/>
</dbReference>
<keyword evidence="3 10" id="KW-0813">Transport</keyword>
<evidence type="ECO:0000256" key="4">
    <source>
        <dbReference type="ARBA" id="ARBA00022692"/>
    </source>
</evidence>
<dbReference type="Pfam" id="PF00209">
    <property type="entry name" value="SNF"/>
    <property type="match status" value="1"/>
</dbReference>
<proteinExistence type="inferred from homology"/>
<dbReference type="GO" id="GO:0005283">
    <property type="term" value="F:amino acid:sodium symporter activity"/>
    <property type="evidence" value="ECO:0007669"/>
    <property type="project" value="TreeGrafter"/>
</dbReference>
<gene>
    <name evidence="13" type="primary">LOC115631508</name>
</gene>
<evidence type="ECO:0000256" key="6">
    <source>
        <dbReference type="ARBA" id="ARBA00022989"/>
    </source>
</evidence>
<evidence type="ECO:0000256" key="9">
    <source>
        <dbReference type="PIRSR" id="PIRSR600175-2"/>
    </source>
</evidence>
<feature type="transmembrane region" description="Helical" evidence="11">
    <location>
        <begin position="480"/>
        <end position="501"/>
    </location>
</feature>
<feature type="binding site" evidence="8">
    <location>
        <position position="40"/>
    </location>
    <ligand>
        <name>Na(+)</name>
        <dbReference type="ChEBI" id="CHEBI:29101"/>
        <label>1</label>
    </ligand>
</feature>
<feature type="transmembrane region" description="Helical" evidence="11">
    <location>
        <begin position="272"/>
        <end position="293"/>
    </location>
</feature>
<dbReference type="GO" id="GO:0046872">
    <property type="term" value="F:metal ion binding"/>
    <property type="evidence" value="ECO:0007669"/>
    <property type="project" value="UniProtKB-KW"/>
</dbReference>
<keyword evidence="8" id="KW-0915">Sodium</keyword>
<protein>
    <recommendedName>
        <fullName evidence="10">Transporter</fullName>
    </recommendedName>
</protein>
<feature type="binding site" evidence="8">
    <location>
        <position position="42"/>
    </location>
    <ligand>
        <name>Na(+)</name>
        <dbReference type="ChEBI" id="CHEBI:29101"/>
        <label>1</label>
    </ligand>
</feature>
<dbReference type="GO" id="GO:0005886">
    <property type="term" value="C:plasma membrane"/>
    <property type="evidence" value="ECO:0007669"/>
    <property type="project" value="TreeGrafter"/>
</dbReference>
<dbReference type="PANTHER" id="PTHR11616">
    <property type="entry name" value="SODIUM/CHLORIDE DEPENDENT TRANSPORTER"/>
    <property type="match status" value="1"/>
</dbReference>
<feature type="transmembrane region" description="Helical" evidence="11">
    <location>
        <begin position="513"/>
        <end position="539"/>
    </location>
</feature>
<comment type="similarity">
    <text evidence="2 10">Belongs to the sodium:neurotransmitter symporter (SNF) (TC 2.A.22) family.</text>
</comment>
<feature type="transmembrane region" description="Helical" evidence="11">
    <location>
        <begin position="106"/>
        <end position="129"/>
    </location>
</feature>
<feature type="transmembrane region" description="Helical" evidence="11">
    <location>
        <begin position="435"/>
        <end position="459"/>
    </location>
</feature>
<dbReference type="AlphaFoldDB" id="A0A6J2U9D3"/>
<keyword evidence="6 11" id="KW-1133">Transmembrane helix</keyword>
<feature type="transmembrane region" description="Helical" evidence="11">
    <location>
        <begin position="34"/>
        <end position="52"/>
    </location>
</feature>
<evidence type="ECO:0000256" key="2">
    <source>
        <dbReference type="ARBA" id="ARBA00006459"/>
    </source>
</evidence>
<dbReference type="NCBIfam" id="NF037979">
    <property type="entry name" value="Na_transp"/>
    <property type="match status" value="1"/>
</dbReference>
<keyword evidence="9" id="KW-1015">Disulfide bond</keyword>
<feature type="binding site" evidence="8">
    <location>
        <position position="311"/>
    </location>
    <ligand>
        <name>Na(+)</name>
        <dbReference type="ChEBI" id="CHEBI:29101"/>
        <label>1</label>
    </ligand>
</feature>
<feature type="transmembrane region" description="Helical" evidence="11">
    <location>
        <begin position="364"/>
        <end position="385"/>
    </location>
</feature>
<accession>A0A6J2U9D3</accession>
<feature type="binding site" evidence="8">
    <location>
        <position position="47"/>
    </location>
    <ligand>
        <name>Na(+)</name>
        <dbReference type="ChEBI" id="CHEBI:29101"/>
        <label>1</label>
    </ligand>
</feature>
<dbReference type="OrthoDB" id="6581954at2759"/>
<dbReference type="SUPFAM" id="SSF161070">
    <property type="entry name" value="SNF-like"/>
    <property type="match status" value="1"/>
</dbReference>
<feature type="transmembrane region" description="Helical" evidence="11">
    <location>
        <begin position="199"/>
        <end position="217"/>
    </location>
</feature>
<dbReference type="InterPro" id="IPR000175">
    <property type="entry name" value="Na/ntran_symport"/>
</dbReference>
<comment type="subcellular location">
    <subcellularLocation>
        <location evidence="1">Membrane</location>
        <topology evidence="1">Multi-pass membrane protein</topology>
    </subcellularLocation>
</comment>
<evidence type="ECO:0000256" key="5">
    <source>
        <dbReference type="ARBA" id="ARBA00022847"/>
    </source>
</evidence>
<dbReference type="PROSITE" id="PS50267">
    <property type="entry name" value="NA_NEUROTRAN_SYMP_3"/>
    <property type="match status" value="1"/>
</dbReference>
<dbReference type="RefSeq" id="XP_030384133.1">
    <property type="nucleotide sequence ID" value="XM_030528273.1"/>
</dbReference>
<evidence type="ECO:0000256" key="1">
    <source>
        <dbReference type="ARBA" id="ARBA00004141"/>
    </source>
</evidence>
<keyword evidence="7 11" id="KW-0472">Membrane</keyword>
<dbReference type="GO" id="GO:0089718">
    <property type="term" value="P:amino acid import across plasma membrane"/>
    <property type="evidence" value="ECO:0007669"/>
    <property type="project" value="TreeGrafter"/>
</dbReference>
<keyword evidence="8" id="KW-0479">Metal-binding</keyword>
<sequence>MPPKEQPKEQPPPRKRKRIIRDENRGKWNNKTEFVLSCLGYAIGIGNVWRFPYLCYRSGGGAFLVPYLLMVFFCGIPLFYMEVLIGQFSSTGCTGMFRLAPILKGTGISMVIVNWYCVCYYSVIIALPIRMMVYCFWERVPWIDCNHPWNTENCTSTDMLGKGNSSDSFKTSADEFFHLEVLRISESIEHIGNIVWEQLVSLLIAWIIIYLCVVRGIKSVGKVVYFTAIFPYVLLFILLVRGVTLPGALTGIKFYMYPEWHRLLDLKVWADAAIQMFFGLGPGWGGIVNMASFNDFRNNAKFDSILIPIINVLTSIFAGFVVFSVLGFMSERSGVPVETVATSGPGLAFVTYPEAIAMLPLPQIWAFMFFSMLFLLGIDSVFVQLEAIVTAALDEIPRLRNHKRKLTLFACFVFFSMAIIMTTNAGMYILQLFDWYSSAISVICICLVEVIMVAYIYGIDNFMTDVEFMLGRRPSLFWKISWKYVTPIILICIFITSIIFIRTITYNGQSYPHWAIIVGWCSCASSIIWIPLYIFYILIRKRETMWESFKKRLKPLDWTPADPEDRAEYEAFRRQRRMPAFMSDTSADVDVWADGKQ</sequence>